<gene>
    <name evidence="1" type="ORF">NDI38_26135</name>
</gene>
<reference evidence="1 2" key="1">
    <citation type="submission" date="2022-04" db="EMBL/GenBank/DDBJ databases">
        <title>Positive selection, recombination, and allopatry shape intraspecific diversity of widespread and dominant cyanobacteria.</title>
        <authorList>
            <person name="Wei J."/>
            <person name="Shu W."/>
            <person name="Hu C."/>
        </authorList>
    </citation>
    <scope>NUCLEOTIDE SEQUENCE [LARGE SCALE GENOMIC DNA]</scope>
    <source>
        <strain evidence="1 2">AS-A4</strain>
    </source>
</reference>
<sequence>MHLDAARAVAGGPTCERLLAADLGAGRAPLVVGLKPVLRAVDVTLQRWVTPIAPGVEEDST</sequence>
<proteinExistence type="predicted"/>
<organism evidence="1 2">
    <name type="scientific">Stenomitos frigidus AS-A4</name>
    <dbReference type="NCBI Taxonomy" id="2933935"/>
    <lineage>
        <taxon>Bacteria</taxon>
        <taxon>Bacillati</taxon>
        <taxon>Cyanobacteriota</taxon>
        <taxon>Cyanophyceae</taxon>
        <taxon>Leptolyngbyales</taxon>
        <taxon>Leptolyngbyaceae</taxon>
        <taxon>Stenomitos</taxon>
    </lineage>
</organism>
<protein>
    <submittedName>
        <fullName evidence="1">Uncharacterized protein</fullName>
    </submittedName>
</protein>
<evidence type="ECO:0000313" key="2">
    <source>
        <dbReference type="Proteomes" id="UP001476950"/>
    </source>
</evidence>
<dbReference type="RefSeq" id="WP_190455728.1">
    <property type="nucleotide sequence ID" value="NZ_JAMPLM010000046.1"/>
</dbReference>
<keyword evidence="2" id="KW-1185">Reference proteome</keyword>
<name>A0ABV0KRI8_9CYAN</name>
<comment type="caution">
    <text evidence="1">The sequence shown here is derived from an EMBL/GenBank/DDBJ whole genome shotgun (WGS) entry which is preliminary data.</text>
</comment>
<dbReference type="Proteomes" id="UP001476950">
    <property type="component" value="Unassembled WGS sequence"/>
</dbReference>
<evidence type="ECO:0000313" key="1">
    <source>
        <dbReference type="EMBL" id="MEP1061856.1"/>
    </source>
</evidence>
<accession>A0ABV0KRI8</accession>
<dbReference type="EMBL" id="JAMPLM010000046">
    <property type="protein sequence ID" value="MEP1061856.1"/>
    <property type="molecule type" value="Genomic_DNA"/>
</dbReference>